<dbReference type="Pfam" id="PF01618">
    <property type="entry name" value="MotA_ExbB"/>
    <property type="match status" value="1"/>
</dbReference>
<keyword evidence="4 7" id="KW-1133">Transmembrane helix</keyword>
<keyword evidence="2" id="KW-1003">Cell membrane</keyword>
<keyword evidence="9" id="KW-0282">Flagellum</keyword>
<comment type="similarity">
    <text evidence="6">Belongs to the exbB/tolQ family.</text>
</comment>
<evidence type="ECO:0000256" key="2">
    <source>
        <dbReference type="ARBA" id="ARBA00022475"/>
    </source>
</evidence>
<dbReference type="AlphaFoldDB" id="A0A254PZ94"/>
<dbReference type="GO" id="GO:0006935">
    <property type="term" value="P:chemotaxis"/>
    <property type="evidence" value="ECO:0007669"/>
    <property type="project" value="InterPro"/>
</dbReference>
<feature type="transmembrane region" description="Helical" evidence="7">
    <location>
        <begin position="31"/>
        <end position="49"/>
    </location>
</feature>
<keyword evidence="9" id="KW-0969">Cilium</keyword>
<evidence type="ECO:0000313" key="10">
    <source>
        <dbReference type="Proteomes" id="UP000198104"/>
    </source>
</evidence>
<organism evidence="9 10">
    <name type="scientific">Polynucleobacter aenigmaticus</name>
    <dbReference type="NCBI Taxonomy" id="1743164"/>
    <lineage>
        <taxon>Bacteria</taxon>
        <taxon>Pseudomonadati</taxon>
        <taxon>Pseudomonadota</taxon>
        <taxon>Betaproteobacteria</taxon>
        <taxon>Burkholderiales</taxon>
        <taxon>Burkholderiaceae</taxon>
        <taxon>Polynucleobacter</taxon>
    </lineage>
</organism>
<evidence type="ECO:0000259" key="8">
    <source>
        <dbReference type="Pfam" id="PF01618"/>
    </source>
</evidence>
<reference evidence="9 10" key="1">
    <citation type="submission" date="2017-05" db="EMBL/GenBank/DDBJ databases">
        <title>Polynucleobacter sp. MWH-K35W1 isolated from the permanently anoxic monimolimnion of a meromictic lake.</title>
        <authorList>
            <person name="Hahn M.W."/>
        </authorList>
    </citation>
    <scope>NUCLEOTIDE SEQUENCE [LARGE SCALE GENOMIC DNA]</scope>
    <source>
        <strain evidence="9 10">MWH-K35W1</strain>
    </source>
</reference>
<keyword evidence="6" id="KW-0813">Transport</keyword>
<evidence type="ECO:0000256" key="5">
    <source>
        <dbReference type="ARBA" id="ARBA00023136"/>
    </source>
</evidence>
<accession>A0A254PZ94</accession>
<evidence type="ECO:0000313" key="9">
    <source>
        <dbReference type="EMBL" id="OWS71880.1"/>
    </source>
</evidence>
<gene>
    <name evidence="9" type="primary">motC</name>
    <name evidence="9" type="ORF">CBI30_05360</name>
</gene>
<dbReference type="PANTHER" id="PTHR30433">
    <property type="entry name" value="CHEMOTAXIS PROTEIN MOTA"/>
    <property type="match status" value="1"/>
</dbReference>
<evidence type="ECO:0000256" key="7">
    <source>
        <dbReference type="SAM" id="Phobius"/>
    </source>
</evidence>
<proteinExistence type="inferred from homology"/>
<dbReference type="OrthoDB" id="9806929at2"/>
<dbReference type="GO" id="GO:0015031">
    <property type="term" value="P:protein transport"/>
    <property type="evidence" value="ECO:0007669"/>
    <property type="project" value="UniProtKB-KW"/>
</dbReference>
<evidence type="ECO:0000256" key="4">
    <source>
        <dbReference type="ARBA" id="ARBA00022989"/>
    </source>
</evidence>
<keyword evidence="5 7" id="KW-0472">Membrane</keyword>
<dbReference type="GO" id="GO:0005886">
    <property type="term" value="C:plasma membrane"/>
    <property type="evidence" value="ECO:0007669"/>
    <property type="project" value="UniProtKB-SubCell"/>
</dbReference>
<dbReference type="InterPro" id="IPR002898">
    <property type="entry name" value="MotA_ExbB_proton_chnl"/>
</dbReference>
<dbReference type="GO" id="GO:0071978">
    <property type="term" value="P:bacterial-type flagellum-dependent swarming motility"/>
    <property type="evidence" value="ECO:0007669"/>
    <property type="project" value="InterPro"/>
</dbReference>
<dbReference type="NCBIfam" id="NF006583">
    <property type="entry name" value="PRK09109.1"/>
    <property type="match status" value="1"/>
</dbReference>
<evidence type="ECO:0000256" key="3">
    <source>
        <dbReference type="ARBA" id="ARBA00022692"/>
    </source>
</evidence>
<keyword evidence="3 7" id="KW-0812">Transmembrane</keyword>
<feature type="domain" description="MotA/TolQ/ExbB proton channel" evidence="8">
    <location>
        <begin position="104"/>
        <end position="220"/>
    </location>
</feature>
<evidence type="ECO:0000256" key="6">
    <source>
        <dbReference type="RuleBase" id="RU004057"/>
    </source>
</evidence>
<comment type="subcellular location">
    <subcellularLocation>
        <location evidence="1">Cell membrane</location>
        <topology evidence="1">Multi-pass membrane protein</topology>
    </subcellularLocation>
    <subcellularLocation>
        <location evidence="6">Membrane</location>
        <topology evidence="6">Multi-pass membrane protein</topology>
    </subcellularLocation>
</comment>
<keyword evidence="10" id="KW-1185">Reference proteome</keyword>
<keyword evidence="6" id="KW-0653">Protein transport</keyword>
<keyword evidence="9" id="KW-0966">Cell projection</keyword>
<dbReference type="EMBL" id="NGUO01000008">
    <property type="protein sequence ID" value="OWS71880.1"/>
    <property type="molecule type" value="Genomic_DNA"/>
</dbReference>
<dbReference type="PANTHER" id="PTHR30433:SF3">
    <property type="entry name" value="MOTILITY PROTEIN A"/>
    <property type="match status" value="1"/>
</dbReference>
<comment type="caution">
    <text evidence="9">The sequence shown here is derived from an EMBL/GenBank/DDBJ whole genome shotgun (WGS) entry which is preliminary data.</text>
</comment>
<feature type="transmembrane region" description="Helical" evidence="7">
    <location>
        <begin position="181"/>
        <end position="201"/>
    </location>
</feature>
<dbReference type="InterPro" id="IPR047055">
    <property type="entry name" value="MotA-like"/>
</dbReference>
<dbReference type="Proteomes" id="UP000198104">
    <property type="component" value="Unassembled WGS sequence"/>
</dbReference>
<sequence length="246" mass="26745">MDWASIGGLTLALLGIFIGQSIDGGKLSSLLQPSAFVIVVFGTFGAVLLQSKSANFLSALNQIRWIFINPVDNRLEIAHRISMWSSVARKEGTLHLERFLDDEPDPLTQKCLRLVIDGIAPQTIRDICENELHQYEVNQRSAIKVWDSAGSYAPTIGILAAVIGLIHVMENLADPAMLGSGIAVAFVATIYGVGLANLVFIPIANKLKGITQTEVSRYEMIIDSLSSIANGEHTIIIDERLSGYLI</sequence>
<dbReference type="RefSeq" id="WP_088527282.1">
    <property type="nucleotide sequence ID" value="NZ_NGUO01000008.1"/>
</dbReference>
<evidence type="ECO:0000256" key="1">
    <source>
        <dbReference type="ARBA" id="ARBA00004651"/>
    </source>
</evidence>
<name>A0A254PZ94_9BURK</name>
<feature type="transmembrane region" description="Helical" evidence="7">
    <location>
        <begin position="149"/>
        <end position="169"/>
    </location>
</feature>
<protein>
    <submittedName>
        <fullName evidence="9">Flagellar motor protein</fullName>
    </submittedName>
</protein>